<dbReference type="PANTHER" id="PTHR38074">
    <property type="entry name" value="ALTERED INHERITANCE OF MITOCHONDRIA PROTEIN 24, MITOCHONDRIAL"/>
    <property type="match status" value="1"/>
</dbReference>
<accession>A0A4S8MZA0</accession>
<proteinExistence type="predicted"/>
<evidence type="ECO:0000313" key="1">
    <source>
        <dbReference type="EMBL" id="THV08800.1"/>
    </source>
</evidence>
<dbReference type="PANTHER" id="PTHR38074:SF1">
    <property type="entry name" value="ALTERED INHERITANCE OF MITOCHONDRIA PROTEIN 24, MITOCHONDRIAL"/>
    <property type="match status" value="1"/>
</dbReference>
<dbReference type="RefSeq" id="WP_136564496.1">
    <property type="nucleotide sequence ID" value="NZ_BAABLS010000001.1"/>
</dbReference>
<name>A0A4S8MZA0_9ACTN</name>
<dbReference type="AlphaFoldDB" id="A0A4S8MZA0"/>
<dbReference type="OrthoDB" id="9811665at2"/>
<protein>
    <submittedName>
        <fullName evidence="1">AIM24 family protein</fullName>
    </submittedName>
</protein>
<reference evidence="1 2" key="1">
    <citation type="journal article" date="2009" name="Int. J. Syst. Evol. Microbiol.">
        <title>Nocardioides caeni sp. nov., isolated from wastewater.</title>
        <authorList>
            <person name="Yoon J.H."/>
            <person name="Kang S.J."/>
            <person name="Park S."/>
            <person name="Kim W."/>
            <person name="Oh T.K."/>
        </authorList>
    </citation>
    <scope>NUCLEOTIDE SEQUENCE [LARGE SCALE GENOMIC DNA]</scope>
    <source>
        <strain evidence="1 2">DSM 23134</strain>
    </source>
</reference>
<dbReference type="EMBL" id="STGW01000026">
    <property type="protein sequence ID" value="THV08800.1"/>
    <property type="molecule type" value="Genomic_DNA"/>
</dbReference>
<gene>
    <name evidence="1" type="ORF">E9934_19100</name>
</gene>
<dbReference type="InterPro" id="IPR002838">
    <property type="entry name" value="AIM24"/>
</dbReference>
<dbReference type="SUPFAM" id="SSF51219">
    <property type="entry name" value="TRAP-like"/>
    <property type="match status" value="1"/>
</dbReference>
<dbReference type="Proteomes" id="UP000307087">
    <property type="component" value="Unassembled WGS sequence"/>
</dbReference>
<keyword evidence="2" id="KW-1185">Reference proteome</keyword>
<dbReference type="InterPro" id="IPR016031">
    <property type="entry name" value="Trp_RNA-bd_attenuator-like_dom"/>
</dbReference>
<sequence>MVTLTADRRVLHADLAGETIRAASGSMVAYTGTVDFKHAGMGGGGGFKAALKQKVSGESIKLMECTGSGRVTFAQDALDVTVIDLANDTLAVESELVLAVTAGLTLDVKFAGLQGMTSGQGLATTTLSGTGQVAVMSDGPLIALAVQPGGPLVVDPDAFVASTGNLTMNLVSGVSWKSLVGEGSGEPFSLRFEGSGTVFIQPAER</sequence>
<organism evidence="1 2">
    <name type="scientific">Nocardioides caeni</name>
    <dbReference type="NCBI Taxonomy" id="574700"/>
    <lineage>
        <taxon>Bacteria</taxon>
        <taxon>Bacillati</taxon>
        <taxon>Actinomycetota</taxon>
        <taxon>Actinomycetes</taxon>
        <taxon>Propionibacteriales</taxon>
        <taxon>Nocardioidaceae</taxon>
        <taxon>Nocardioides</taxon>
    </lineage>
</organism>
<dbReference type="Gene3D" id="3.60.160.10">
    <property type="entry name" value="Mitochondrial biogenesis AIM24"/>
    <property type="match status" value="1"/>
</dbReference>
<comment type="caution">
    <text evidence="1">The sequence shown here is derived from an EMBL/GenBank/DDBJ whole genome shotgun (WGS) entry which is preliminary data.</text>
</comment>
<dbReference type="InterPro" id="IPR036983">
    <property type="entry name" value="AIM24_sf"/>
</dbReference>
<dbReference type="Pfam" id="PF01987">
    <property type="entry name" value="AIM24"/>
    <property type="match status" value="1"/>
</dbReference>
<evidence type="ECO:0000313" key="2">
    <source>
        <dbReference type="Proteomes" id="UP000307087"/>
    </source>
</evidence>